<comment type="caution">
    <text evidence="1">The sequence shown here is derived from an EMBL/GenBank/DDBJ whole genome shotgun (WGS) entry which is preliminary data.</text>
</comment>
<reference evidence="2" key="1">
    <citation type="journal article" date="2019" name="Int. J. Syst. Evol. Microbiol.">
        <title>The Global Catalogue of Microorganisms (GCM) 10K type strain sequencing project: providing services to taxonomists for standard genome sequencing and annotation.</title>
        <authorList>
            <consortium name="The Broad Institute Genomics Platform"/>
            <consortium name="The Broad Institute Genome Sequencing Center for Infectious Disease"/>
            <person name="Wu L."/>
            <person name="Ma J."/>
        </authorList>
    </citation>
    <scope>NUCLEOTIDE SEQUENCE [LARGE SCALE GENOMIC DNA]</scope>
    <source>
        <strain evidence="2">CCUG 61484</strain>
    </source>
</reference>
<name>A0ABW3AM25_9SPHI</name>
<dbReference type="EMBL" id="JBHTHZ010000001">
    <property type="protein sequence ID" value="MFD0792047.1"/>
    <property type="molecule type" value="Genomic_DNA"/>
</dbReference>
<keyword evidence="2" id="KW-1185">Reference proteome</keyword>
<dbReference type="RefSeq" id="WP_377110758.1">
    <property type="nucleotide sequence ID" value="NZ_JBHTHZ010000001.1"/>
</dbReference>
<evidence type="ECO:0000313" key="2">
    <source>
        <dbReference type="Proteomes" id="UP001597010"/>
    </source>
</evidence>
<gene>
    <name evidence="1" type="ORF">ACFQZX_00380</name>
</gene>
<sequence length="1450" mass="168991">MFTLDFNRPTQPRLTDFSAWLRFTLIEKKEHLAAELRKEKQQIVYPYLLISESDEVPKSLAAHKDKKRIYLCINLEHQADINLITNFIVKWQERIQLVIYNISEHLFRGIEGQINLQQTICYIYRVTSHGKKFTCTRNLVTAPFELLLKTNNGQLTLFEQNTLVTLQTDLKPQLSKENDADRIQGYRIKDSHFRIGSKIHTSNFYYAKRLFQNSAYASCFAFIIAKDLIREHFHKPAYNKPKRNKKQKPEGITLIGYGLYSEMLLSLCVKFLSSYLTSIPVNHDIISDEENLQRIKKRQEVYRNIVLIIPIASTFSTSIKIEEVIRRDFAQAHILEPHLNLLHIYDDSEKNEDGLTVNEVKFGWKKRDAGKKTVWINALSAKKDQQKRQRYFIELPTTWYDVNKCKLCFPDKPEDERPLLITDKTSVTPILVFDTPRSRKITDNHALNLPKNTLYHGHYASDRDHYMFYLDKENLFRRNQKGLTPWLKSLANQPIFEDRTKKQYVILAPGNPSNAGFVNLVNTVLLDGLATIIHYDPSQDHIQNFSAFYDSVINPDQQESVILFVDDTLVSGATFFKSNYFLKHTRSDNNGFDGCIIMLNRSSHFVNKNIVRKLKGKEKTFFSYANLHLPSIIELDESCPLCKEKERYELLASKSFLDKLKVHFLAKSAKLRLTDTAHLNEKKDDNKYLIRVECTHLIYEWFADHHRQGGYHHFDKLTDYELWRDQLLGRRTLLINHSVFNSAKEMEAHLTEIDDAILKILTQSPFTYYKPVRQKVFGWVITLLERQMQHLLAEMEAGQLGFESIRNLKFLIRRAGLLNANYLISIPFLEFLHQLFGPKGVPQLSVDVESEIYSERGTKSNTDRAVLEKQLFTLRNLKVFYLAQVKELLYLNEARSIRLEERLIEFNKRSDNSPDFLQLLRMLREENGILVQNFLEFMSREPSWKSELTQYYGNRLVADFIQTTASKDHYRSQTANDFFNLQENSGVQTIAFQNYLYLTHYLTKEQTEEKELSKKTGLIMEKLKEIVCPQPEQSGVLFLVKYKTNRPDNIFLAYNEAEPSGLPEFELDNPENYLIRFLNGKPDVSKRSIITIVELCKKDHKWSDLYATLETGSDGVQLNFEVPEIYDRLLLLRINKRYLNHSNDPELIDEAQGVICFYFKASDGNPTDVNRLRYLLLLRSAISDFVQSHHEHNEFRDWMDADSKKRTALLTGHGRESLLLIHANYKEDRYERILGAMLVTQRYIIDRQDFLRVGFKEEAIAFYKEIFDNRSVINRSHLANEIVPMVKQLFRYEEIENTESVSVDLDPKIPDFIFSKRILEMICFELIVNAKKNRWIFADGKSVEAADGTHIYENKIWINVKRSKSSKDIIFELSNTCPMVPDKRIQALKSQQNNQRIKGANAIAGTELIASVLNKFKLGKIDFSCLPLGEGMLLSKFTVSLTLTDASANK</sequence>
<protein>
    <submittedName>
        <fullName evidence="1">Uncharacterized protein</fullName>
    </submittedName>
</protein>
<evidence type="ECO:0000313" key="1">
    <source>
        <dbReference type="EMBL" id="MFD0792047.1"/>
    </source>
</evidence>
<dbReference type="Proteomes" id="UP001597010">
    <property type="component" value="Unassembled WGS sequence"/>
</dbReference>
<proteinExistence type="predicted"/>
<accession>A0ABW3AM25</accession>
<organism evidence="1 2">
    <name type="scientific">Mucilaginibacter litoreus</name>
    <dbReference type="NCBI Taxonomy" id="1048221"/>
    <lineage>
        <taxon>Bacteria</taxon>
        <taxon>Pseudomonadati</taxon>
        <taxon>Bacteroidota</taxon>
        <taxon>Sphingobacteriia</taxon>
        <taxon>Sphingobacteriales</taxon>
        <taxon>Sphingobacteriaceae</taxon>
        <taxon>Mucilaginibacter</taxon>
    </lineage>
</organism>